<evidence type="ECO:0000256" key="9">
    <source>
        <dbReference type="ARBA" id="ARBA00023002"/>
    </source>
</evidence>
<dbReference type="PANTHER" id="PTHR46300:SF2">
    <property type="entry name" value="CYTOCHROME P450 MONOOXYGENASE ALNH-RELATED"/>
    <property type="match status" value="1"/>
</dbReference>
<evidence type="ECO:0000256" key="3">
    <source>
        <dbReference type="ARBA" id="ARBA00005179"/>
    </source>
</evidence>
<sequence length="176" mass="19197">TLSATQVFNLAMAMHPEVQKKGQMGVDNVVGTDRFPEFSDRPNLPYLNAIIEEVLLWRPANLIGLPHASSTDSQYNGYFIPKGSVIIGNTWSILHDPLVYPDADKLKPERFLDSSTKAPDAAFGYGRRICPGRWFSDAAPCSVVSHILTAYTIDPPLSSEGTEIVLTADMTSGVVS</sequence>
<comment type="subcellular location">
    <subcellularLocation>
        <location evidence="2">Membrane</location>
    </subcellularLocation>
</comment>
<keyword evidence="11 14" id="KW-0503">Monooxygenase</keyword>
<keyword evidence="7 13" id="KW-0479">Metal-binding</keyword>
<dbReference type="Gene3D" id="1.10.630.10">
    <property type="entry name" value="Cytochrome P450"/>
    <property type="match status" value="1"/>
</dbReference>
<dbReference type="InterPro" id="IPR050364">
    <property type="entry name" value="Cytochrome_P450_fung"/>
</dbReference>
<dbReference type="PANTHER" id="PTHR46300">
    <property type="entry name" value="P450, PUTATIVE (EUROFUNG)-RELATED-RELATED"/>
    <property type="match status" value="1"/>
</dbReference>
<evidence type="ECO:0000256" key="13">
    <source>
        <dbReference type="PIRSR" id="PIRSR602401-1"/>
    </source>
</evidence>
<keyword evidence="10 13" id="KW-0408">Iron</keyword>
<dbReference type="InterPro" id="IPR001128">
    <property type="entry name" value="Cyt_P450"/>
</dbReference>
<evidence type="ECO:0000313" key="15">
    <source>
        <dbReference type="EMBL" id="KZT18586.1"/>
    </source>
</evidence>
<name>A0A165MNY5_9AGAM</name>
<dbReference type="EMBL" id="KV425671">
    <property type="protein sequence ID" value="KZT18586.1"/>
    <property type="molecule type" value="Genomic_DNA"/>
</dbReference>
<keyword evidence="5 13" id="KW-0349">Heme</keyword>
<dbReference type="STRING" id="1314782.A0A165MNY5"/>
<dbReference type="GO" id="GO:0016705">
    <property type="term" value="F:oxidoreductase activity, acting on paired donors, with incorporation or reduction of molecular oxygen"/>
    <property type="evidence" value="ECO:0007669"/>
    <property type="project" value="InterPro"/>
</dbReference>
<comment type="cofactor">
    <cofactor evidence="1 13">
        <name>heme</name>
        <dbReference type="ChEBI" id="CHEBI:30413"/>
    </cofactor>
</comment>
<dbReference type="Pfam" id="PF00067">
    <property type="entry name" value="p450"/>
    <property type="match status" value="1"/>
</dbReference>
<keyword evidence="16" id="KW-1185">Reference proteome</keyword>
<keyword evidence="8" id="KW-1133">Transmembrane helix</keyword>
<dbReference type="AlphaFoldDB" id="A0A165MNY5"/>
<dbReference type="OrthoDB" id="2789670at2759"/>
<evidence type="ECO:0000256" key="12">
    <source>
        <dbReference type="ARBA" id="ARBA00023136"/>
    </source>
</evidence>
<dbReference type="SUPFAM" id="SSF48264">
    <property type="entry name" value="Cytochrome P450"/>
    <property type="match status" value="1"/>
</dbReference>
<reference evidence="15 16" key="1">
    <citation type="journal article" date="2016" name="Mol. Biol. Evol.">
        <title>Comparative Genomics of Early-Diverging Mushroom-Forming Fungi Provides Insights into the Origins of Lignocellulose Decay Capabilities.</title>
        <authorList>
            <person name="Nagy L.G."/>
            <person name="Riley R."/>
            <person name="Tritt A."/>
            <person name="Adam C."/>
            <person name="Daum C."/>
            <person name="Floudas D."/>
            <person name="Sun H."/>
            <person name="Yadav J.S."/>
            <person name="Pangilinan J."/>
            <person name="Larsson K.H."/>
            <person name="Matsuura K."/>
            <person name="Barry K."/>
            <person name="Labutti K."/>
            <person name="Kuo R."/>
            <person name="Ohm R.A."/>
            <person name="Bhattacharya S.S."/>
            <person name="Shirouzu T."/>
            <person name="Yoshinaga Y."/>
            <person name="Martin F.M."/>
            <person name="Grigoriev I.V."/>
            <person name="Hibbett D.S."/>
        </authorList>
    </citation>
    <scope>NUCLEOTIDE SEQUENCE [LARGE SCALE GENOMIC DNA]</scope>
    <source>
        <strain evidence="15 16">HHB14362 ss-1</strain>
    </source>
</reference>
<evidence type="ECO:0000256" key="8">
    <source>
        <dbReference type="ARBA" id="ARBA00022989"/>
    </source>
</evidence>
<evidence type="ECO:0000256" key="14">
    <source>
        <dbReference type="RuleBase" id="RU000461"/>
    </source>
</evidence>
<evidence type="ECO:0000256" key="10">
    <source>
        <dbReference type="ARBA" id="ARBA00023004"/>
    </source>
</evidence>
<comment type="pathway">
    <text evidence="3">Secondary metabolite biosynthesis.</text>
</comment>
<evidence type="ECO:0000256" key="5">
    <source>
        <dbReference type="ARBA" id="ARBA00022617"/>
    </source>
</evidence>
<dbReference type="InterPro" id="IPR017972">
    <property type="entry name" value="Cyt_P450_CS"/>
</dbReference>
<keyword evidence="12" id="KW-0472">Membrane</keyword>
<feature type="non-terminal residue" evidence="15">
    <location>
        <position position="1"/>
    </location>
</feature>
<proteinExistence type="inferred from homology"/>
<keyword evidence="6" id="KW-0812">Transmembrane</keyword>
<dbReference type="PRINTS" id="PR00463">
    <property type="entry name" value="EP450I"/>
</dbReference>
<dbReference type="GO" id="GO:0016020">
    <property type="term" value="C:membrane"/>
    <property type="evidence" value="ECO:0007669"/>
    <property type="project" value="UniProtKB-SubCell"/>
</dbReference>
<comment type="similarity">
    <text evidence="4 14">Belongs to the cytochrome P450 family.</text>
</comment>
<organism evidence="15 16">
    <name type="scientific">Neolentinus lepideus HHB14362 ss-1</name>
    <dbReference type="NCBI Taxonomy" id="1314782"/>
    <lineage>
        <taxon>Eukaryota</taxon>
        <taxon>Fungi</taxon>
        <taxon>Dikarya</taxon>
        <taxon>Basidiomycota</taxon>
        <taxon>Agaricomycotina</taxon>
        <taxon>Agaricomycetes</taxon>
        <taxon>Gloeophyllales</taxon>
        <taxon>Gloeophyllaceae</taxon>
        <taxon>Neolentinus</taxon>
    </lineage>
</organism>
<dbReference type="Proteomes" id="UP000076761">
    <property type="component" value="Unassembled WGS sequence"/>
</dbReference>
<protein>
    <submittedName>
        <fullName evidence="15">Cytochrome P450</fullName>
    </submittedName>
</protein>
<dbReference type="GO" id="GO:0004497">
    <property type="term" value="F:monooxygenase activity"/>
    <property type="evidence" value="ECO:0007669"/>
    <property type="project" value="UniProtKB-KW"/>
</dbReference>
<dbReference type="InParanoid" id="A0A165MNY5"/>
<evidence type="ECO:0000256" key="11">
    <source>
        <dbReference type="ARBA" id="ARBA00023033"/>
    </source>
</evidence>
<keyword evidence="9 14" id="KW-0560">Oxidoreductase</keyword>
<evidence type="ECO:0000256" key="6">
    <source>
        <dbReference type="ARBA" id="ARBA00022692"/>
    </source>
</evidence>
<dbReference type="InterPro" id="IPR036396">
    <property type="entry name" value="Cyt_P450_sf"/>
</dbReference>
<dbReference type="InterPro" id="IPR002401">
    <property type="entry name" value="Cyt_P450_E_grp-I"/>
</dbReference>
<evidence type="ECO:0000256" key="4">
    <source>
        <dbReference type="ARBA" id="ARBA00010617"/>
    </source>
</evidence>
<dbReference type="PROSITE" id="PS00086">
    <property type="entry name" value="CYTOCHROME_P450"/>
    <property type="match status" value="1"/>
</dbReference>
<gene>
    <name evidence="15" type="ORF">NEOLEDRAFT_1079811</name>
</gene>
<feature type="binding site" description="axial binding residue" evidence="13">
    <location>
        <position position="130"/>
    </location>
    <ligand>
        <name>heme</name>
        <dbReference type="ChEBI" id="CHEBI:30413"/>
    </ligand>
    <ligandPart>
        <name>Fe</name>
        <dbReference type="ChEBI" id="CHEBI:18248"/>
    </ligandPart>
</feature>
<evidence type="ECO:0000256" key="2">
    <source>
        <dbReference type="ARBA" id="ARBA00004370"/>
    </source>
</evidence>
<accession>A0A165MNY5</accession>
<evidence type="ECO:0000256" key="7">
    <source>
        <dbReference type="ARBA" id="ARBA00022723"/>
    </source>
</evidence>
<dbReference type="GO" id="GO:0020037">
    <property type="term" value="F:heme binding"/>
    <property type="evidence" value="ECO:0007669"/>
    <property type="project" value="InterPro"/>
</dbReference>
<dbReference type="GO" id="GO:0005506">
    <property type="term" value="F:iron ion binding"/>
    <property type="evidence" value="ECO:0007669"/>
    <property type="project" value="InterPro"/>
</dbReference>
<evidence type="ECO:0000313" key="16">
    <source>
        <dbReference type="Proteomes" id="UP000076761"/>
    </source>
</evidence>
<evidence type="ECO:0000256" key="1">
    <source>
        <dbReference type="ARBA" id="ARBA00001971"/>
    </source>
</evidence>